<reference evidence="2 3" key="2">
    <citation type="submission" date="2020-08" db="EMBL/GenBank/DDBJ databases">
        <title>Stappia taiwanensis sp. nov., isolated from a coastal thermal spring.</title>
        <authorList>
            <person name="Kampfer P."/>
        </authorList>
    </citation>
    <scope>NUCLEOTIDE SEQUENCE [LARGE SCALE GENOMIC DNA]</scope>
    <source>
        <strain evidence="2 3">DSM 23284</strain>
    </source>
</reference>
<name>A0A838XP98_9HYPH</name>
<evidence type="ECO:0000313" key="3">
    <source>
        <dbReference type="Proteomes" id="UP000559404"/>
    </source>
</evidence>
<evidence type="ECO:0000259" key="1">
    <source>
        <dbReference type="Pfam" id="PF07883"/>
    </source>
</evidence>
<gene>
    <name evidence="2" type="ORF">H1W37_02685</name>
</gene>
<proteinExistence type="predicted"/>
<feature type="domain" description="Cupin type-2" evidence="1">
    <location>
        <begin position="51"/>
        <end position="115"/>
    </location>
</feature>
<dbReference type="Gene3D" id="2.60.120.10">
    <property type="entry name" value="Jelly Rolls"/>
    <property type="match status" value="1"/>
</dbReference>
<dbReference type="PANTHER" id="PTHR36440">
    <property type="entry name" value="PUTATIVE (AFU_ORTHOLOGUE AFUA_8G07350)-RELATED"/>
    <property type="match status" value="1"/>
</dbReference>
<evidence type="ECO:0000313" key="2">
    <source>
        <dbReference type="EMBL" id="MBA4610548.1"/>
    </source>
</evidence>
<dbReference type="Pfam" id="PF07883">
    <property type="entry name" value="Cupin_2"/>
    <property type="match status" value="1"/>
</dbReference>
<dbReference type="AlphaFoldDB" id="A0A838XP98"/>
<dbReference type="PANTHER" id="PTHR36440:SF1">
    <property type="entry name" value="PUTATIVE (AFU_ORTHOLOGUE AFUA_8G07350)-RELATED"/>
    <property type="match status" value="1"/>
</dbReference>
<keyword evidence="3" id="KW-1185">Reference proteome</keyword>
<sequence length="173" mass="19182">MTTDPTKPENRIFVIREAERENLWFLGDLIQPIITTQMTEGRFQLALTRSKVGSEPPLHEHNGEDEIFYLLEGKISFWSADAAVTLGPGDCILMPKDVPHVFQVDPDSEAKWLVMSAPGGLDEFFRAVAIPADYAAPQAGWKMDEATEKRLADACDRFGITLIGPPGTRPQAI</sequence>
<dbReference type="SUPFAM" id="SSF51182">
    <property type="entry name" value="RmlC-like cupins"/>
    <property type="match status" value="1"/>
</dbReference>
<dbReference type="RefSeq" id="WP_181758744.1">
    <property type="nucleotide sequence ID" value="NZ_BMCR01000002.1"/>
</dbReference>
<reference evidence="2 3" key="1">
    <citation type="submission" date="2020-07" db="EMBL/GenBank/DDBJ databases">
        <authorList>
            <person name="Li M."/>
        </authorList>
    </citation>
    <scope>NUCLEOTIDE SEQUENCE [LARGE SCALE GENOMIC DNA]</scope>
    <source>
        <strain evidence="2 3">DSM 23284</strain>
    </source>
</reference>
<comment type="caution">
    <text evidence="2">The sequence shown here is derived from an EMBL/GenBank/DDBJ whole genome shotgun (WGS) entry which is preliminary data.</text>
</comment>
<dbReference type="InterPro" id="IPR053146">
    <property type="entry name" value="QDO-like"/>
</dbReference>
<dbReference type="InterPro" id="IPR011051">
    <property type="entry name" value="RmlC_Cupin_sf"/>
</dbReference>
<organism evidence="2 3">
    <name type="scientific">Stappia taiwanensis</name>
    <dbReference type="NCBI Taxonomy" id="992267"/>
    <lineage>
        <taxon>Bacteria</taxon>
        <taxon>Pseudomonadati</taxon>
        <taxon>Pseudomonadota</taxon>
        <taxon>Alphaproteobacteria</taxon>
        <taxon>Hyphomicrobiales</taxon>
        <taxon>Stappiaceae</taxon>
        <taxon>Stappia</taxon>
    </lineage>
</organism>
<accession>A0A838XP98</accession>
<dbReference type="EMBL" id="JACEON010000002">
    <property type="protein sequence ID" value="MBA4610548.1"/>
    <property type="molecule type" value="Genomic_DNA"/>
</dbReference>
<protein>
    <submittedName>
        <fullName evidence="2">Cupin domain-containing protein</fullName>
    </submittedName>
</protein>
<dbReference type="InterPro" id="IPR013096">
    <property type="entry name" value="Cupin_2"/>
</dbReference>
<dbReference type="InterPro" id="IPR014710">
    <property type="entry name" value="RmlC-like_jellyroll"/>
</dbReference>
<dbReference type="Proteomes" id="UP000559404">
    <property type="component" value="Unassembled WGS sequence"/>
</dbReference>